<gene>
    <name evidence="2" type="ORF">NQ317_014099</name>
</gene>
<evidence type="ECO:0000256" key="1">
    <source>
        <dbReference type="SAM" id="Phobius"/>
    </source>
</evidence>
<keyword evidence="1" id="KW-0472">Membrane</keyword>
<organism evidence="2 3">
    <name type="scientific">Molorchus minor</name>
    <dbReference type="NCBI Taxonomy" id="1323400"/>
    <lineage>
        <taxon>Eukaryota</taxon>
        <taxon>Metazoa</taxon>
        <taxon>Ecdysozoa</taxon>
        <taxon>Arthropoda</taxon>
        <taxon>Hexapoda</taxon>
        <taxon>Insecta</taxon>
        <taxon>Pterygota</taxon>
        <taxon>Neoptera</taxon>
        <taxon>Endopterygota</taxon>
        <taxon>Coleoptera</taxon>
        <taxon>Polyphaga</taxon>
        <taxon>Cucujiformia</taxon>
        <taxon>Chrysomeloidea</taxon>
        <taxon>Cerambycidae</taxon>
        <taxon>Lamiinae</taxon>
        <taxon>Monochamini</taxon>
        <taxon>Molorchus</taxon>
    </lineage>
</organism>
<reference evidence="2" key="1">
    <citation type="journal article" date="2023" name="Insect Mol. Biol.">
        <title>Genome sequencing provides insights into the evolution of gene families encoding plant cell wall-degrading enzymes in longhorned beetles.</title>
        <authorList>
            <person name="Shin N.R."/>
            <person name="Okamura Y."/>
            <person name="Kirsch R."/>
            <person name="Pauchet Y."/>
        </authorList>
    </citation>
    <scope>NUCLEOTIDE SEQUENCE</scope>
    <source>
        <strain evidence="2">MMC_N1</strain>
    </source>
</reference>
<protein>
    <submittedName>
        <fullName evidence="2">Uncharacterized protein</fullName>
    </submittedName>
</protein>
<evidence type="ECO:0000313" key="2">
    <source>
        <dbReference type="EMBL" id="KAJ8965911.1"/>
    </source>
</evidence>
<accession>A0ABQ9IUZ2</accession>
<sequence>MAGCGSVWIYTSSGGMLILFDSDRVILSKLLSTTEQFYNLPHPLLYYIAIGISLLGLVPASTGILVGVPCQCLFFLLGLLNGESHMKMLRLTNKSVR</sequence>
<evidence type="ECO:0000313" key="3">
    <source>
        <dbReference type="Proteomes" id="UP001162164"/>
    </source>
</evidence>
<name>A0ABQ9IUZ2_9CUCU</name>
<keyword evidence="3" id="KW-1185">Reference proteome</keyword>
<dbReference type="EMBL" id="JAPWTJ010002502">
    <property type="protein sequence ID" value="KAJ8965911.1"/>
    <property type="molecule type" value="Genomic_DNA"/>
</dbReference>
<keyword evidence="1" id="KW-1133">Transmembrane helix</keyword>
<keyword evidence="1" id="KW-0812">Transmembrane</keyword>
<dbReference type="Proteomes" id="UP001162164">
    <property type="component" value="Unassembled WGS sequence"/>
</dbReference>
<feature type="transmembrane region" description="Helical" evidence="1">
    <location>
        <begin position="47"/>
        <end position="80"/>
    </location>
</feature>
<proteinExistence type="predicted"/>
<comment type="caution">
    <text evidence="2">The sequence shown here is derived from an EMBL/GenBank/DDBJ whole genome shotgun (WGS) entry which is preliminary data.</text>
</comment>